<evidence type="ECO:0000256" key="2">
    <source>
        <dbReference type="ARBA" id="ARBA00009272"/>
    </source>
</evidence>
<keyword evidence="5" id="KW-0969">Cilium</keyword>
<evidence type="ECO:0000256" key="4">
    <source>
        <dbReference type="HAMAP-Rule" id="MF_00724"/>
    </source>
</evidence>
<keyword evidence="6" id="KW-1185">Reference proteome</keyword>
<dbReference type="Pfam" id="PF02049">
    <property type="entry name" value="FliE"/>
    <property type="match status" value="1"/>
</dbReference>
<dbReference type="GO" id="GO:0005198">
    <property type="term" value="F:structural molecule activity"/>
    <property type="evidence" value="ECO:0007669"/>
    <property type="project" value="InterPro"/>
</dbReference>
<dbReference type="PANTHER" id="PTHR34653:SF1">
    <property type="entry name" value="FLAGELLAR HOOK-BASAL BODY COMPLEX PROTEIN FLIE"/>
    <property type="match status" value="1"/>
</dbReference>
<dbReference type="GO" id="GO:0071973">
    <property type="term" value="P:bacterial-type flagellum-dependent cell motility"/>
    <property type="evidence" value="ECO:0007669"/>
    <property type="project" value="InterPro"/>
</dbReference>
<dbReference type="EMBL" id="FRXO01000002">
    <property type="protein sequence ID" value="SHO63268.1"/>
    <property type="molecule type" value="Genomic_DNA"/>
</dbReference>
<organism evidence="5 6">
    <name type="scientific">Pseudoxanthobacter soli DSM 19599</name>
    <dbReference type="NCBI Taxonomy" id="1123029"/>
    <lineage>
        <taxon>Bacteria</taxon>
        <taxon>Pseudomonadati</taxon>
        <taxon>Pseudomonadota</taxon>
        <taxon>Alphaproteobacteria</taxon>
        <taxon>Hyphomicrobiales</taxon>
        <taxon>Segnochrobactraceae</taxon>
        <taxon>Pseudoxanthobacter</taxon>
    </lineage>
</organism>
<dbReference type="GO" id="GO:0009425">
    <property type="term" value="C:bacterial-type flagellum basal body"/>
    <property type="evidence" value="ECO:0007669"/>
    <property type="project" value="UniProtKB-SubCell"/>
</dbReference>
<dbReference type="AlphaFoldDB" id="A0A1M7ZEH2"/>
<keyword evidence="5" id="KW-0282">Flagellum</keyword>
<sequence>MVNPISLIGSLTDSSTLTKLAGTASSAASVASSAASVASSAASVGSDFSNVLASVSRGFVDSMKSGEGAAISGVTGNVPVAKAVQAIMVAEESLQTAIAVRDKVVAAYQEVTRMSI</sequence>
<comment type="subcellular location">
    <subcellularLocation>
        <location evidence="1 4">Bacterial flagellum basal body</location>
    </subcellularLocation>
</comment>
<dbReference type="GO" id="GO:0003774">
    <property type="term" value="F:cytoskeletal motor activity"/>
    <property type="evidence" value="ECO:0007669"/>
    <property type="project" value="InterPro"/>
</dbReference>
<dbReference type="InterPro" id="IPR001624">
    <property type="entry name" value="FliE"/>
</dbReference>
<comment type="similarity">
    <text evidence="2 4">Belongs to the FliE family.</text>
</comment>
<accession>A0A1M7ZEH2</accession>
<dbReference type="Proteomes" id="UP000186406">
    <property type="component" value="Unassembled WGS sequence"/>
</dbReference>
<dbReference type="STRING" id="1123029.SAMN02745172_01326"/>
<keyword evidence="5" id="KW-0966">Cell projection</keyword>
<proteinExistence type="inferred from homology"/>
<protein>
    <recommendedName>
        <fullName evidence="4">Flagellar hook-basal body complex protein FliE</fullName>
    </recommendedName>
</protein>
<reference evidence="5 6" key="1">
    <citation type="submission" date="2016-12" db="EMBL/GenBank/DDBJ databases">
        <authorList>
            <person name="Song W.-J."/>
            <person name="Kurnit D.M."/>
        </authorList>
    </citation>
    <scope>NUCLEOTIDE SEQUENCE [LARGE SCALE GENOMIC DNA]</scope>
    <source>
        <strain evidence="5 6">DSM 19599</strain>
    </source>
</reference>
<dbReference type="PANTHER" id="PTHR34653">
    <property type="match status" value="1"/>
</dbReference>
<dbReference type="RefSeq" id="WP_073626763.1">
    <property type="nucleotide sequence ID" value="NZ_FRXO01000002.1"/>
</dbReference>
<gene>
    <name evidence="4" type="primary">fliE</name>
    <name evidence="5" type="ORF">SAMN02745172_01326</name>
</gene>
<evidence type="ECO:0000256" key="3">
    <source>
        <dbReference type="ARBA" id="ARBA00023143"/>
    </source>
</evidence>
<evidence type="ECO:0000313" key="6">
    <source>
        <dbReference type="Proteomes" id="UP000186406"/>
    </source>
</evidence>
<dbReference type="HAMAP" id="MF_00724">
    <property type="entry name" value="FliE"/>
    <property type="match status" value="1"/>
</dbReference>
<keyword evidence="3 4" id="KW-0975">Bacterial flagellum</keyword>
<name>A0A1M7ZEH2_9HYPH</name>
<evidence type="ECO:0000313" key="5">
    <source>
        <dbReference type="EMBL" id="SHO63268.1"/>
    </source>
</evidence>
<evidence type="ECO:0000256" key="1">
    <source>
        <dbReference type="ARBA" id="ARBA00004117"/>
    </source>
</evidence>